<dbReference type="AlphaFoldDB" id="A0ABD0QF81"/>
<protein>
    <submittedName>
        <fullName evidence="1">Uncharacterized protein</fullName>
    </submittedName>
</protein>
<organism evidence="1 2">
    <name type="scientific">Cirrhinus mrigala</name>
    <name type="common">Mrigala</name>
    <dbReference type="NCBI Taxonomy" id="683832"/>
    <lineage>
        <taxon>Eukaryota</taxon>
        <taxon>Metazoa</taxon>
        <taxon>Chordata</taxon>
        <taxon>Craniata</taxon>
        <taxon>Vertebrata</taxon>
        <taxon>Euteleostomi</taxon>
        <taxon>Actinopterygii</taxon>
        <taxon>Neopterygii</taxon>
        <taxon>Teleostei</taxon>
        <taxon>Ostariophysi</taxon>
        <taxon>Cypriniformes</taxon>
        <taxon>Cyprinidae</taxon>
        <taxon>Labeoninae</taxon>
        <taxon>Labeonini</taxon>
        <taxon>Cirrhinus</taxon>
    </lineage>
</organism>
<sequence length="58" mass="6309">LFFFTGTTPPPPPGEELLVSFLGLNVSVPDAESYHYCSSRCCPLGVWTCQGIQETQTS</sequence>
<accession>A0ABD0QF81</accession>
<proteinExistence type="predicted"/>
<evidence type="ECO:0000313" key="1">
    <source>
        <dbReference type="EMBL" id="KAL0184854.1"/>
    </source>
</evidence>
<dbReference type="Proteomes" id="UP001529510">
    <property type="component" value="Unassembled WGS sequence"/>
</dbReference>
<reference evidence="1 2" key="1">
    <citation type="submission" date="2024-05" db="EMBL/GenBank/DDBJ databases">
        <title>Genome sequencing and assembly of Indian major carp, Cirrhinus mrigala (Hamilton, 1822).</title>
        <authorList>
            <person name="Mohindra V."/>
            <person name="Chowdhury L.M."/>
            <person name="Lal K."/>
            <person name="Jena J.K."/>
        </authorList>
    </citation>
    <scope>NUCLEOTIDE SEQUENCE [LARGE SCALE GENOMIC DNA]</scope>
    <source>
        <strain evidence="1">CM1030</strain>
        <tissue evidence="1">Blood</tissue>
    </source>
</reference>
<keyword evidence="2" id="KW-1185">Reference proteome</keyword>
<dbReference type="EMBL" id="JAMKFB020000009">
    <property type="protein sequence ID" value="KAL0184854.1"/>
    <property type="molecule type" value="Genomic_DNA"/>
</dbReference>
<comment type="caution">
    <text evidence="1">The sequence shown here is derived from an EMBL/GenBank/DDBJ whole genome shotgun (WGS) entry which is preliminary data.</text>
</comment>
<evidence type="ECO:0000313" key="2">
    <source>
        <dbReference type="Proteomes" id="UP001529510"/>
    </source>
</evidence>
<feature type="non-terminal residue" evidence="1">
    <location>
        <position position="1"/>
    </location>
</feature>
<name>A0ABD0QF81_CIRMR</name>
<gene>
    <name evidence="1" type="ORF">M9458_020550</name>
</gene>